<feature type="transmembrane region" description="Helical" evidence="5">
    <location>
        <begin position="44"/>
        <end position="64"/>
    </location>
</feature>
<dbReference type="Gene3D" id="1.20.1740.10">
    <property type="entry name" value="Amino acid/polyamine transporter I"/>
    <property type="match status" value="1"/>
</dbReference>
<proteinExistence type="predicted"/>
<reference evidence="6" key="1">
    <citation type="submission" date="2020-10" db="EMBL/GenBank/DDBJ databases">
        <title>Diversity and distribution of actinomycetes associated with coral in the coast of Hainan.</title>
        <authorList>
            <person name="Li F."/>
        </authorList>
    </citation>
    <scope>NUCLEOTIDE SEQUENCE</scope>
    <source>
        <strain evidence="6">HNM0983</strain>
    </source>
</reference>
<feature type="transmembrane region" description="Helical" evidence="5">
    <location>
        <begin position="341"/>
        <end position="359"/>
    </location>
</feature>
<evidence type="ECO:0000256" key="5">
    <source>
        <dbReference type="SAM" id="Phobius"/>
    </source>
</evidence>
<dbReference type="EMBL" id="JADEYC010000003">
    <property type="protein sequence ID" value="MBE9373177.1"/>
    <property type="molecule type" value="Genomic_DNA"/>
</dbReference>
<dbReference type="PROSITE" id="PS51318">
    <property type="entry name" value="TAT"/>
    <property type="match status" value="1"/>
</dbReference>
<dbReference type="GO" id="GO:0016020">
    <property type="term" value="C:membrane"/>
    <property type="evidence" value="ECO:0007669"/>
    <property type="project" value="UniProtKB-SubCell"/>
</dbReference>
<evidence type="ECO:0000256" key="2">
    <source>
        <dbReference type="ARBA" id="ARBA00022692"/>
    </source>
</evidence>
<dbReference type="PIRSF" id="PIRSF006060">
    <property type="entry name" value="AA_transporter"/>
    <property type="match status" value="1"/>
</dbReference>
<feature type="transmembrane region" description="Helical" evidence="5">
    <location>
        <begin position="122"/>
        <end position="139"/>
    </location>
</feature>
<keyword evidence="2 5" id="KW-0812">Transmembrane</keyword>
<evidence type="ECO:0000313" key="7">
    <source>
        <dbReference type="Proteomes" id="UP000598360"/>
    </source>
</evidence>
<protein>
    <submittedName>
        <fullName evidence="6">APC family permease</fullName>
    </submittedName>
</protein>
<comment type="subcellular location">
    <subcellularLocation>
        <location evidence="1">Membrane</location>
        <topology evidence="1">Multi-pass membrane protein</topology>
    </subcellularLocation>
</comment>
<sequence>MAQQVESPTRRASSAGAAVLALGGMLGAGVLLGPAAAAAAAGPWAPLGLLLALIAAGCSAFSSAQHSKSYRGPGASYACVRGSLGVLPGRIAAGAHLAAQIAGIAAVAGTAGRFFFPDGAGRIGAGAILLVVLAATAGLRIAGAAAWLWLALTAAVFGLIVVVCFAIEPAPAIAHASAAPDSAVGITGAAGVLLFAFLGFERLTAPDAEQRRYGWTQVRRGTAAALLVTAGVVALLTAALVHQLGWQRLGLTTSPVQDVLVASAAAELTPLVSVGVAVALLPVLLAALESARSTSAALVADGELPRALGRTGGGGTAYLLDLGTGLAAVVVVLLVEPLPALAFAACAVLIHFILANAATRSLFDGDRTWSPKLACLGTGLSVVLVVSMPVPAMLGALAVVALAAAGLTGIATFGARTAAESR</sequence>
<dbReference type="InterPro" id="IPR050367">
    <property type="entry name" value="APC_superfamily"/>
</dbReference>
<gene>
    <name evidence="6" type="ORF">IQ251_01815</name>
</gene>
<evidence type="ECO:0000256" key="3">
    <source>
        <dbReference type="ARBA" id="ARBA00022989"/>
    </source>
</evidence>
<feature type="transmembrane region" description="Helical" evidence="5">
    <location>
        <begin position="182"/>
        <end position="200"/>
    </location>
</feature>
<name>A0A929FYY0_9PSEU</name>
<keyword evidence="3 5" id="KW-1133">Transmembrane helix</keyword>
<feature type="transmembrane region" description="Helical" evidence="5">
    <location>
        <begin position="12"/>
        <end position="32"/>
    </location>
</feature>
<organism evidence="6 7">
    <name type="scientific">Saccharopolyspora montiporae</name>
    <dbReference type="NCBI Taxonomy" id="2781240"/>
    <lineage>
        <taxon>Bacteria</taxon>
        <taxon>Bacillati</taxon>
        <taxon>Actinomycetota</taxon>
        <taxon>Actinomycetes</taxon>
        <taxon>Pseudonocardiales</taxon>
        <taxon>Pseudonocardiaceae</taxon>
        <taxon>Saccharopolyspora</taxon>
    </lineage>
</organism>
<dbReference type="AlphaFoldDB" id="A0A929FYY0"/>
<keyword evidence="7" id="KW-1185">Reference proteome</keyword>
<keyword evidence="4 5" id="KW-0472">Membrane</keyword>
<feature type="transmembrane region" description="Helical" evidence="5">
    <location>
        <begin position="221"/>
        <end position="241"/>
    </location>
</feature>
<accession>A0A929FYY0</accession>
<comment type="caution">
    <text evidence="6">The sequence shown here is derived from an EMBL/GenBank/DDBJ whole genome shotgun (WGS) entry which is preliminary data.</text>
</comment>
<dbReference type="PANTHER" id="PTHR42770">
    <property type="entry name" value="AMINO ACID TRANSPORTER-RELATED"/>
    <property type="match status" value="1"/>
</dbReference>
<feature type="transmembrane region" description="Helical" evidence="5">
    <location>
        <begin position="371"/>
        <end position="390"/>
    </location>
</feature>
<feature type="transmembrane region" description="Helical" evidence="5">
    <location>
        <begin position="261"/>
        <end position="288"/>
    </location>
</feature>
<evidence type="ECO:0000256" key="4">
    <source>
        <dbReference type="ARBA" id="ARBA00023136"/>
    </source>
</evidence>
<dbReference type="InterPro" id="IPR006311">
    <property type="entry name" value="TAT_signal"/>
</dbReference>
<feature type="transmembrane region" description="Helical" evidence="5">
    <location>
        <begin position="396"/>
        <end position="415"/>
    </location>
</feature>
<dbReference type="PANTHER" id="PTHR42770:SF7">
    <property type="entry name" value="MEMBRANE PROTEIN"/>
    <property type="match status" value="1"/>
</dbReference>
<dbReference type="Proteomes" id="UP000598360">
    <property type="component" value="Unassembled WGS sequence"/>
</dbReference>
<evidence type="ECO:0000256" key="1">
    <source>
        <dbReference type="ARBA" id="ARBA00004141"/>
    </source>
</evidence>
<feature type="transmembrane region" description="Helical" evidence="5">
    <location>
        <begin position="146"/>
        <end position="170"/>
    </location>
</feature>
<dbReference type="RefSeq" id="WP_193926635.1">
    <property type="nucleotide sequence ID" value="NZ_JADEYC010000003.1"/>
</dbReference>
<feature type="transmembrane region" description="Helical" evidence="5">
    <location>
        <begin position="316"/>
        <end position="335"/>
    </location>
</feature>
<evidence type="ECO:0000313" key="6">
    <source>
        <dbReference type="EMBL" id="MBE9373177.1"/>
    </source>
</evidence>